<dbReference type="InterPro" id="IPR027417">
    <property type="entry name" value="P-loop_NTPase"/>
</dbReference>
<evidence type="ECO:0000259" key="3">
    <source>
        <dbReference type="PROSITE" id="PS50125"/>
    </source>
</evidence>
<dbReference type="PANTHER" id="PTHR16305:SF28">
    <property type="entry name" value="GUANYLATE CYCLASE DOMAIN-CONTAINING PROTEIN"/>
    <property type="match status" value="1"/>
</dbReference>
<dbReference type="Pfam" id="PF13191">
    <property type="entry name" value="AAA_16"/>
    <property type="match status" value="1"/>
</dbReference>
<keyword evidence="5" id="KW-1185">Reference proteome</keyword>
<dbReference type="InterPro" id="IPR041664">
    <property type="entry name" value="AAA_16"/>
</dbReference>
<dbReference type="InterPro" id="IPR029787">
    <property type="entry name" value="Nucleotide_cyclase"/>
</dbReference>
<dbReference type="EMBL" id="CP120374">
    <property type="protein sequence ID" value="WEX89665.1"/>
    <property type="molecule type" value="Genomic_DNA"/>
</dbReference>
<sequence length="1043" mass="114058">MAGPERERKPAEGVRKTITILVADIVDSSRLSLTLDPEALRDLLARYFDEMTSIIQRHGGVVERYVGDEIMAVFGVPMLHEDDALRAVSAAVEMRDTLATLNHEFETDWGVQLAHRIGLNTGEVFTGIDRQGRRFLTGEALRVAKRLQEAAAANEILIGEATFKLVRHAVVVESSSPRAVKHGETFPAIILVSVINRATGFQRRFETPFVGRKRQRAMISTIFGDLVSNRACHLLTVLGEAGVGKSRLVSEVAGNLPSEMIVAHGRCLHYGDGITYWPLADIVREITRAGGDDPAKQSVAAIAEILAGVDKAKLIADRIAALLGFGEGDPGTREETFWAVRRLFEVFAQERPLVIVVEDLHWAEPTFLDLIEHLVDFSHGFPIVIVGTARPELLDTRPDWGGGKPNATTIALEPLSEAESRDMILNLLDRLPLSPAVESMITRAVGGNPLFAEELVAMLVDEELLRRNEDCWVVRSDLSELPVPLTINALLAARLEGLPSLERVILTAAAVEGAVFHQSAVNALACPVLDALEDGLLALVRRDLIRPEAPSFVGDKAYRFRHLLIRDAAYRSLPKNARADLHERFAAWLELTAKDRLREFEEIVGYHLEQAFLYHVALGPRDAHAASLAARACERLEAAGRRALVRSDLPAAINLLERVSHLLPTADPRRAALIVELGGALIESGRLAEAGRVLDDAERLAAAAKDERLASHVLIQRQFLRSLHGEEGGLEEAARAAATVTPVFERLGDDLGLCRARRLEAWCFFNEARGEAAAAAWERAAVHARRAGDRHELYESLRWIASMLWFGPTPAAEGIRRCEAMRAEVRESPESEAVILRQLACLNAIVGRFALARELIATTKATYADLGLTLFLAGSEHEAVVELLAGNPAAAEESARAAYRALEEMGERAFRSTMAATLALVVLEQGRDVEAEALAEVSARLGASGDLLTQIRWRRVRARVLARRAEIRAAEALAREALTIAEATDFINERADALVDLSHVLEASGRCDEAVAAASEAVHLYELKGNVVAAAATRLRLAKIVRI</sequence>
<gene>
    <name evidence="4" type="ORF">PZN02_004971</name>
</gene>
<name>A0ABY8DJG0_9HYPH</name>
<dbReference type="Pfam" id="PF00211">
    <property type="entry name" value="Guanylate_cyc"/>
    <property type="match status" value="1"/>
</dbReference>
<accession>A0ABY8DJG0</accession>
<dbReference type="SMART" id="SM00044">
    <property type="entry name" value="CYCc"/>
    <property type="match status" value="1"/>
</dbReference>
<dbReference type="Gene3D" id="3.30.70.1230">
    <property type="entry name" value="Nucleotide cyclase"/>
    <property type="match status" value="1"/>
</dbReference>
<dbReference type="InterPro" id="IPR011990">
    <property type="entry name" value="TPR-like_helical_dom_sf"/>
</dbReference>
<dbReference type="SUPFAM" id="SSF52540">
    <property type="entry name" value="P-loop containing nucleoside triphosphate hydrolases"/>
    <property type="match status" value="1"/>
</dbReference>
<dbReference type="SUPFAM" id="SSF55073">
    <property type="entry name" value="Nucleotide cyclase"/>
    <property type="match status" value="1"/>
</dbReference>
<evidence type="ECO:0000256" key="2">
    <source>
        <dbReference type="ARBA" id="ARBA00022840"/>
    </source>
</evidence>
<feature type="domain" description="Guanylate cyclase" evidence="3">
    <location>
        <begin position="19"/>
        <end position="148"/>
    </location>
</feature>
<dbReference type="PROSITE" id="PS50125">
    <property type="entry name" value="GUANYLATE_CYCLASE_2"/>
    <property type="match status" value="1"/>
</dbReference>
<dbReference type="Gene3D" id="3.40.50.300">
    <property type="entry name" value="P-loop containing nucleotide triphosphate hydrolases"/>
    <property type="match status" value="1"/>
</dbReference>
<dbReference type="InterPro" id="IPR001054">
    <property type="entry name" value="A/G_cyclase"/>
</dbReference>
<keyword evidence="2" id="KW-0067">ATP-binding</keyword>
<evidence type="ECO:0000313" key="4">
    <source>
        <dbReference type="EMBL" id="WEX89665.1"/>
    </source>
</evidence>
<dbReference type="RefSeq" id="WP_280661636.1">
    <property type="nucleotide sequence ID" value="NZ_CP120374.1"/>
</dbReference>
<reference evidence="4 5" key="1">
    <citation type="submission" date="2023-03" db="EMBL/GenBank/DDBJ databases">
        <authorList>
            <person name="Kaur S."/>
            <person name="Espinosa-Saiz D."/>
            <person name="Velazquez E."/>
            <person name="Menendez E."/>
            <person name="diCenzo G.C."/>
        </authorList>
    </citation>
    <scope>NUCLEOTIDE SEQUENCE [LARGE SCALE GENOMIC DNA]</scope>
    <source>
        <strain evidence="4 5">LMG 24692</strain>
    </source>
</reference>
<dbReference type="CDD" id="cd07302">
    <property type="entry name" value="CHD"/>
    <property type="match status" value="1"/>
</dbReference>
<proteinExistence type="predicted"/>
<dbReference type="SUPFAM" id="SSF48452">
    <property type="entry name" value="TPR-like"/>
    <property type="match status" value="1"/>
</dbReference>
<evidence type="ECO:0000256" key="1">
    <source>
        <dbReference type="ARBA" id="ARBA00022741"/>
    </source>
</evidence>
<dbReference type="Proteomes" id="UP001229355">
    <property type="component" value="Chromosome 2"/>
</dbReference>
<protein>
    <submittedName>
        <fullName evidence="4">AAA family ATPase</fullName>
    </submittedName>
</protein>
<dbReference type="PANTHER" id="PTHR16305">
    <property type="entry name" value="TESTICULAR SOLUBLE ADENYLYL CYCLASE"/>
    <property type="match status" value="1"/>
</dbReference>
<evidence type="ECO:0000313" key="5">
    <source>
        <dbReference type="Proteomes" id="UP001229355"/>
    </source>
</evidence>
<keyword evidence="1" id="KW-0547">Nucleotide-binding</keyword>
<organism evidence="4 5">
    <name type="scientific">Sinorhizobium garamanticum</name>
    <dbReference type="NCBI Taxonomy" id="680247"/>
    <lineage>
        <taxon>Bacteria</taxon>
        <taxon>Pseudomonadati</taxon>
        <taxon>Pseudomonadota</taxon>
        <taxon>Alphaproteobacteria</taxon>
        <taxon>Hyphomicrobiales</taxon>
        <taxon>Rhizobiaceae</taxon>
        <taxon>Sinorhizobium/Ensifer group</taxon>
        <taxon>Sinorhizobium</taxon>
    </lineage>
</organism>